<accession>A0ABV3GL93</accession>
<organism evidence="6 7">
    <name type="scientific">Microtetraspora glauca</name>
    <dbReference type="NCBI Taxonomy" id="1996"/>
    <lineage>
        <taxon>Bacteria</taxon>
        <taxon>Bacillati</taxon>
        <taxon>Actinomycetota</taxon>
        <taxon>Actinomycetes</taxon>
        <taxon>Streptosporangiales</taxon>
        <taxon>Streptosporangiaceae</taxon>
        <taxon>Microtetraspora</taxon>
    </lineage>
</organism>
<evidence type="ECO:0000256" key="1">
    <source>
        <dbReference type="ARBA" id="ARBA00009080"/>
    </source>
</evidence>
<dbReference type="InterPro" id="IPR013328">
    <property type="entry name" value="6PGD_dom2"/>
</dbReference>
<comment type="similarity">
    <text evidence="1">Belongs to the HIBADH-related family.</text>
</comment>
<evidence type="ECO:0000259" key="4">
    <source>
        <dbReference type="Pfam" id="PF03446"/>
    </source>
</evidence>
<name>A0ABV3GL93_MICGL</name>
<evidence type="ECO:0000256" key="3">
    <source>
        <dbReference type="ARBA" id="ARBA00023027"/>
    </source>
</evidence>
<evidence type="ECO:0000313" key="7">
    <source>
        <dbReference type="Proteomes" id="UP001551675"/>
    </source>
</evidence>
<sequence>MSGETVRRVGFVGLGSQGAPMAHRIVEAGVPTTLWARRPETLKPFAGTPADTAGSAAELGAACDLACVCVLDDAGVEQVVAGPAGLLEGMRPGGVIAVHSTVHPDTCRRLAVQAAERGVTLIDAPVSGGGPAAEKGSLLVMIGGEDAAVERSRPVFETYGDPVVHLGPVGAGQRAKLINNLLLAANLGVAESAFALARGLDIDPAQLSVVLAHGSGSSFAAGIMRQPDFSLASMAGITGPLLQKDARIVVALAEASGVTAGTVLGAADAALESMGCPR</sequence>
<gene>
    <name evidence="6" type="ORF">AB0I59_27725</name>
</gene>
<evidence type="ECO:0000313" key="6">
    <source>
        <dbReference type="EMBL" id="MEV0972409.1"/>
    </source>
</evidence>
<protein>
    <submittedName>
        <fullName evidence="6">NAD(P)-dependent oxidoreductase</fullName>
        <ecNumber evidence="6">1.1.-.-</ecNumber>
    </submittedName>
</protein>
<dbReference type="Gene3D" id="3.40.50.720">
    <property type="entry name" value="NAD(P)-binding Rossmann-like Domain"/>
    <property type="match status" value="1"/>
</dbReference>
<dbReference type="SUPFAM" id="SSF51735">
    <property type="entry name" value="NAD(P)-binding Rossmann-fold domains"/>
    <property type="match status" value="1"/>
</dbReference>
<feature type="domain" description="3-hydroxyisobutyrate dehydrogenase-like NAD-binding" evidence="5">
    <location>
        <begin position="170"/>
        <end position="260"/>
    </location>
</feature>
<dbReference type="EMBL" id="JBFALK010000016">
    <property type="protein sequence ID" value="MEV0972409.1"/>
    <property type="molecule type" value="Genomic_DNA"/>
</dbReference>
<dbReference type="InterPro" id="IPR002204">
    <property type="entry name" value="3-OH-isobutyrate_DH-rel_CS"/>
</dbReference>
<keyword evidence="7" id="KW-1185">Reference proteome</keyword>
<keyword evidence="2 6" id="KW-0560">Oxidoreductase</keyword>
<dbReference type="PROSITE" id="PS00895">
    <property type="entry name" value="3_HYDROXYISOBUT_DH"/>
    <property type="match status" value="1"/>
</dbReference>
<dbReference type="InterPro" id="IPR015815">
    <property type="entry name" value="HIBADH-related"/>
</dbReference>
<dbReference type="EC" id="1.1.-.-" evidence="6"/>
<comment type="caution">
    <text evidence="6">The sequence shown here is derived from an EMBL/GenBank/DDBJ whole genome shotgun (WGS) entry which is preliminary data.</text>
</comment>
<evidence type="ECO:0000256" key="2">
    <source>
        <dbReference type="ARBA" id="ARBA00023002"/>
    </source>
</evidence>
<dbReference type="PIRSF" id="PIRSF000103">
    <property type="entry name" value="HIBADH"/>
    <property type="match status" value="1"/>
</dbReference>
<dbReference type="InterPro" id="IPR006115">
    <property type="entry name" value="6PGDH_NADP-bd"/>
</dbReference>
<dbReference type="PANTHER" id="PTHR43060">
    <property type="entry name" value="3-HYDROXYISOBUTYRATE DEHYDROGENASE-LIKE 1, MITOCHONDRIAL-RELATED"/>
    <property type="match status" value="1"/>
</dbReference>
<proteinExistence type="inferred from homology"/>
<dbReference type="RefSeq" id="WP_358137500.1">
    <property type="nucleotide sequence ID" value="NZ_JBFALK010000016.1"/>
</dbReference>
<dbReference type="InterPro" id="IPR036291">
    <property type="entry name" value="NAD(P)-bd_dom_sf"/>
</dbReference>
<dbReference type="GO" id="GO:0016491">
    <property type="term" value="F:oxidoreductase activity"/>
    <property type="evidence" value="ECO:0007669"/>
    <property type="project" value="UniProtKB-KW"/>
</dbReference>
<dbReference type="Gene3D" id="1.10.1040.10">
    <property type="entry name" value="N-(1-d-carboxylethyl)-l-norvaline Dehydrogenase, domain 2"/>
    <property type="match status" value="1"/>
</dbReference>
<dbReference type="InterPro" id="IPR029154">
    <property type="entry name" value="HIBADH-like_NADP-bd"/>
</dbReference>
<reference evidence="6 7" key="1">
    <citation type="submission" date="2024-06" db="EMBL/GenBank/DDBJ databases">
        <title>The Natural Products Discovery Center: Release of the First 8490 Sequenced Strains for Exploring Actinobacteria Biosynthetic Diversity.</title>
        <authorList>
            <person name="Kalkreuter E."/>
            <person name="Kautsar S.A."/>
            <person name="Yang D."/>
            <person name="Bader C.D."/>
            <person name="Teijaro C.N."/>
            <person name="Fluegel L."/>
            <person name="Davis C.M."/>
            <person name="Simpson J.R."/>
            <person name="Lauterbach L."/>
            <person name="Steele A.D."/>
            <person name="Gui C."/>
            <person name="Meng S."/>
            <person name="Li G."/>
            <person name="Viehrig K."/>
            <person name="Ye F."/>
            <person name="Su P."/>
            <person name="Kiefer A.F."/>
            <person name="Nichols A."/>
            <person name="Cepeda A.J."/>
            <person name="Yan W."/>
            <person name="Fan B."/>
            <person name="Jiang Y."/>
            <person name="Adhikari A."/>
            <person name="Zheng C.-J."/>
            <person name="Schuster L."/>
            <person name="Cowan T.M."/>
            <person name="Smanski M.J."/>
            <person name="Chevrette M.G."/>
            <person name="De Carvalho L.P.S."/>
            <person name="Shen B."/>
        </authorList>
    </citation>
    <scope>NUCLEOTIDE SEQUENCE [LARGE SCALE GENOMIC DNA]</scope>
    <source>
        <strain evidence="6 7">NPDC050100</strain>
    </source>
</reference>
<dbReference type="SUPFAM" id="SSF48179">
    <property type="entry name" value="6-phosphogluconate dehydrogenase C-terminal domain-like"/>
    <property type="match status" value="1"/>
</dbReference>
<dbReference type="Pfam" id="PF03446">
    <property type="entry name" value="NAD_binding_2"/>
    <property type="match status" value="1"/>
</dbReference>
<dbReference type="PANTHER" id="PTHR43060:SF15">
    <property type="entry name" value="3-HYDROXYISOBUTYRATE DEHYDROGENASE-LIKE 1, MITOCHONDRIAL-RELATED"/>
    <property type="match status" value="1"/>
</dbReference>
<evidence type="ECO:0000259" key="5">
    <source>
        <dbReference type="Pfam" id="PF14833"/>
    </source>
</evidence>
<dbReference type="InterPro" id="IPR008927">
    <property type="entry name" value="6-PGluconate_DH-like_C_sf"/>
</dbReference>
<feature type="domain" description="6-phosphogluconate dehydrogenase NADP-binding" evidence="4">
    <location>
        <begin position="8"/>
        <end position="167"/>
    </location>
</feature>
<dbReference type="Pfam" id="PF14833">
    <property type="entry name" value="NAD_binding_11"/>
    <property type="match status" value="1"/>
</dbReference>
<dbReference type="Proteomes" id="UP001551675">
    <property type="component" value="Unassembled WGS sequence"/>
</dbReference>
<keyword evidence="3" id="KW-0520">NAD</keyword>